<comment type="caution">
    <text evidence="1">The sequence shown here is derived from an EMBL/GenBank/DDBJ whole genome shotgun (WGS) entry which is preliminary data.</text>
</comment>
<dbReference type="EMBL" id="PZZN01000002">
    <property type="protein sequence ID" value="PTM46299.1"/>
    <property type="molecule type" value="Genomic_DNA"/>
</dbReference>
<organism evidence="1 2">
    <name type="scientific">Sphingomonas aerolata</name>
    <dbReference type="NCBI Taxonomy" id="185951"/>
    <lineage>
        <taxon>Bacteria</taxon>
        <taxon>Pseudomonadati</taxon>
        <taxon>Pseudomonadota</taxon>
        <taxon>Alphaproteobacteria</taxon>
        <taxon>Sphingomonadales</taxon>
        <taxon>Sphingomonadaceae</taxon>
        <taxon>Sphingomonas</taxon>
    </lineage>
</organism>
<gene>
    <name evidence="1" type="ORF">C8J24_2540</name>
</gene>
<accession>A0A2T4YS12</accession>
<dbReference type="AlphaFoldDB" id="A0A2T4YS12"/>
<proteinExistence type="predicted"/>
<reference evidence="1 2" key="1">
    <citation type="submission" date="2018-04" db="EMBL/GenBank/DDBJ databases">
        <title>Genomic Encyclopedia of Type Strains, Phase III (KMG-III): the genomes of soil and plant-associated and newly described type strains.</title>
        <authorList>
            <person name="Whitman W."/>
        </authorList>
    </citation>
    <scope>NUCLEOTIDE SEQUENCE [LARGE SCALE GENOMIC DNA]</scope>
    <source>
        <strain evidence="1 2">NW12</strain>
    </source>
</reference>
<protein>
    <submittedName>
        <fullName evidence="1">Uncharacterized protein</fullName>
    </submittedName>
</protein>
<dbReference type="RefSeq" id="WP_353450222.1">
    <property type="nucleotide sequence ID" value="NZ_JAPZPT010000001.1"/>
</dbReference>
<keyword evidence="2" id="KW-1185">Reference proteome</keyword>
<sequence length="91" mass="9708">MFAFAGKASGKMSGMMIVSFMVFSGSFAVATAVILSSIAPQWSRIVSLASGNVEPAFAPLQTLARAERRIAVRRWSSTGMPQPSQRWNAAA</sequence>
<dbReference type="Proteomes" id="UP000240996">
    <property type="component" value="Unassembled WGS sequence"/>
</dbReference>
<evidence type="ECO:0000313" key="2">
    <source>
        <dbReference type="Proteomes" id="UP000240996"/>
    </source>
</evidence>
<evidence type="ECO:0000313" key="1">
    <source>
        <dbReference type="EMBL" id="PTM46299.1"/>
    </source>
</evidence>
<name>A0A2T4YS12_9SPHN</name>